<feature type="transmembrane region" description="Helical" evidence="1">
    <location>
        <begin position="9"/>
        <end position="28"/>
    </location>
</feature>
<name>A0A1S3HY87_LINAN</name>
<dbReference type="PANTHER" id="PTHR11360">
    <property type="entry name" value="MONOCARBOXYLATE TRANSPORTER"/>
    <property type="match status" value="1"/>
</dbReference>
<proteinExistence type="predicted"/>
<feature type="transmembrane region" description="Helical" evidence="1">
    <location>
        <begin position="166"/>
        <end position="191"/>
    </location>
</feature>
<organism evidence="2 3">
    <name type="scientific">Lingula anatina</name>
    <name type="common">Brachiopod</name>
    <name type="synonym">Lingula unguis</name>
    <dbReference type="NCBI Taxonomy" id="7574"/>
    <lineage>
        <taxon>Eukaryota</taxon>
        <taxon>Metazoa</taxon>
        <taxon>Spiralia</taxon>
        <taxon>Lophotrochozoa</taxon>
        <taxon>Brachiopoda</taxon>
        <taxon>Linguliformea</taxon>
        <taxon>Lingulata</taxon>
        <taxon>Lingulida</taxon>
        <taxon>Linguloidea</taxon>
        <taxon>Lingulidae</taxon>
        <taxon>Lingula</taxon>
    </lineage>
</organism>
<sequence>MGCMGDTSWGWVILVFAVAMRTTIHGMLTSYGEFLATFSNVFQEPNMAFFGIIGSTAYGIISIGTPIALALTRWIGARRTVFIGVFLLSLGVALSGVVDQPLELFFTYGLLGGCGALLTNNPPFFLLSQYFHRDHKYYILTSSLPMISFCLGSLIFNPIIQAMITSIGWQCTFAVYATLIFTVGCTAAATFRENEDQDENDKTSLIKDEPDSMKPSKCLFVLSASVKHLETLGVAKMTAAATVTIYSSADLCGRLFTSFLGDRLFKKRVMYLNIACCLLLGLENFAAGFATLYYQLVIFCVGILAKVLLAVG</sequence>
<evidence type="ECO:0000313" key="3">
    <source>
        <dbReference type="RefSeq" id="XP_013390973.1"/>
    </source>
</evidence>
<dbReference type="SUPFAM" id="SSF103473">
    <property type="entry name" value="MFS general substrate transporter"/>
    <property type="match status" value="1"/>
</dbReference>
<keyword evidence="2" id="KW-1185">Reference proteome</keyword>
<dbReference type="KEGG" id="lak:106159291"/>
<feature type="transmembrane region" description="Helical" evidence="1">
    <location>
        <begin position="48"/>
        <end position="69"/>
    </location>
</feature>
<dbReference type="GeneID" id="106159291"/>
<gene>
    <name evidence="3" type="primary">LOC106159291</name>
</gene>
<keyword evidence="1" id="KW-0472">Membrane</keyword>
<dbReference type="InterPro" id="IPR036259">
    <property type="entry name" value="MFS_trans_sf"/>
</dbReference>
<feature type="transmembrane region" description="Helical" evidence="1">
    <location>
        <begin position="269"/>
        <end position="286"/>
    </location>
</feature>
<dbReference type="InterPro" id="IPR050327">
    <property type="entry name" value="Proton-linked_MCT"/>
</dbReference>
<dbReference type="Pfam" id="PF07690">
    <property type="entry name" value="MFS_1"/>
    <property type="match status" value="1"/>
</dbReference>
<dbReference type="PANTHER" id="PTHR11360:SF284">
    <property type="entry name" value="EG:103B4.3 PROTEIN-RELATED"/>
    <property type="match status" value="1"/>
</dbReference>
<keyword evidence="1" id="KW-1133">Transmembrane helix</keyword>
<evidence type="ECO:0000313" key="2">
    <source>
        <dbReference type="Proteomes" id="UP000085678"/>
    </source>
</evidence>
<dbReference type="AlphaFoldDB" id="A0A1S3HY87"/>
<dbReference type="GO" id="GO:0022857">
    <property type="term" value="F:transmembrane transporter activity"/>
    <property type="evidence" value="ECO:0007669"/>
    <property type="project" value="InterPro"/>
</dbReference>
<feature type="transmembrane region" description="Helical" evidence="1">
    <location>
        <begin position="81"/>
        <end position="98"/>
    </location>
</feature>
<feature type="transmembrane region" description="Helical" evidence="1">
    <location>
        <begin position="137"/>
        <end position="160"/>
    </location>
</feature>
<keyword evidence="1" id="KW-0812">Transmembrane</keyword>
<protein>
    <submittedName>
        <fullName evidence="3">Monocarboxylate transporter 13-like</fullName>
    </submittedName>
</protein>
<dbReference type="Proteomes" id="UP000085678">
    <property type="component" value="Unplaced"/>
</dbReference>
<feature type="transmembrane region" description="Helical" evidence="1">
    <location>
        <begin position="104"/>
        <end position="125"/>
    </location>
</feature>
<dbReference type="Gene3D" id="1.20.1250.20">
    <property type="entry name" value="MFS general substrate transporter like domains"/>
    <property type="match status" value="1"/>
</dbReference>
<reference evidence="3" key="1">
    <citation type="submission" date="2025-08" db="UniProtKB">
        <authorList>
            <consortium name="RefSeq"/>
        </authorList>
    </citation>
    <scope>IDENTIFICATION</scope>
    <source>
        <tissue evidence="3">Gonads</tissue>
    </source>
</reference>
<feature type="transmembrane region" description="Helical" evidence="1">
    <location>
        <begin position="292"/>
        <end position="311"/>
    </location>
</feature>
<dbReference type="InParanoid" id="A0A1S3HY87"/>
<dbReference type="RefSeq" id="XP_013390973.1">
    <property type="nucleotide sequence ID" value="XM_013535519.1"/>
</dbReference>
<accession>A0A1S3HY87</accession>
<dbReference type="InterPro" id="IPR011701">
    <property type="entry name" value="MFS"/>
</dbReference>
<evidence type="ECO:0000256" key="1">
    <source>
        <dbReference type="SAM" id="Phobius"/>
    </source>
</evidence>